<comment type="caution">
    <text evidence="1">The sequence shown here is derived from an EMBL/GenBank/DDBJ whole genome shotgun (WGS) entry which is preliminary data.</text>
</comment>
<dbReference type="AlphaFoldDB" id="A0A8S1M020"/>
<dbReference type="Proteomes" id="UP000688137">
    <property type="component" value="Unassembled WGS sequence"/>
</dbReference>
<proteinExistence type="predicted"/>
<dbReference type="OMA" id="DEKIFWR"/>
<dbReference type="EMBL" id="CAJJDM010000050">
    <property type="protein sequence ID" value="CAD8073087.1"/>
    <property type="molecule type" value="Genomic_DNA"/>
</dbReference>
<sequence length="413" mass="49926">MKDFNYNSYLTYTFNRSIDEMNRILEIDRFQNYQINQDQKIIKYTINNSNSIKLSYLLRFIEVEYLKFSLAQMIQLGIDIYKKYINLKDHQIEHNYLSLDRIYLTVQDESYAFSILPKQLQYSIHFTGYDCPFYELENYESFKKNDEQSVIEIITHIIQTAKKQFRQKQQKIQLKYSGGSEKSSQKLQRLQIEEGIYQKIYNDGICRSLDQFIQNSNHVFQQFGNQNNQQQLLENIDLRFDEKIFWRNLRSKKVTENIIKLIQTSYSNLKWFKFEYLLLETIPLIVKELKQSYIYKFQNQAQITNFINLQFIIGCINQEDINDLIDQSFQKAKIKYKFDMDKQIILQKTISQVHNRSELLNYFFNNVKFQNKSNEQLIKQIESQKLKILKQIVEENVKQQIELNVIKMLEEIF</sequence>
<reference evidence="1" key="1">
    <citation type="submission" date="2021-01" db="EMBL/GenBank/DDBJ databases">
        <authorList>
            <consortium name="Genoscope - CEA"/>
            <person name="William W."/>
        </authorList>
    </citation>
    <scope>NUCLEOTIDE SEQUENCE</scope>
</reference>
<gene>
    <name evidence="1" type="ORF">PPRIM_AZ9-3.1.T0500200</name>
</gene>
<evidence type="ECO:0000313" key="2">
    <source>
        <dbReference type="Proteomes" id="UP000688137"/>
    </source>
</evidence>
<evidence type="ECO:0000313" key="1">
    <source>
        <dbReference type="EMBL" id="CAD8073087.1"/>
    </source>
</evidence>
<keyword evidence="2" id="KW-1185">Reference proteome</keyword>
<accession>A0A8S1M020</accession>
<organism evidence="1 2">
    <name type="scientific">Paramecium primaurelia</name>
    <dbReference type="NCBI Taxonomy" id="5886"/>
    <lineage>
        <taxon>Eukaryota</taxon>
        <taxon>Sar</taxon>
        <taxon>Alveolata</taxon>
        <taxon>Ciliophora</taxon>
        <taxon>Intramacronucleata</taxon>
        <taxon>Oligohymenophorea</taxon>
        <taxon>Peniculida</taxon>
        <taxon>Parameciidae</taxon>
        <taxon>Paramecium</taxon>
    </lineage>
</organism>
<protein>
    <submittedName>
        <fullName evidence="1">Uncharacterized protein</fullName>
    </submittedName>
</protein>
<name>A0A8S1M020_PARPR</name>